<reference evidence="1 2" key="1">
    <citation type="submission" date="2019-09" db="EMBL/GenBank/DDBJ databases">
        <authorList>
            <person name="Depoorter E."/>
        </authorList>
    </citation>
    <scope>NUCLEOTIDE SEQUENCE [LARGE SCALE GENOMIC DNA]</scope>
    <source>
        <strain evidence="1">LMG 13014</strain>
    </source>
</reference>
<organism evidence="1 2">
    <name type="scientific">Burkholderia aenigmatica</name>
    <dbReference type="NCBI Taxonomy" id="2015348"/>
    <lineage>
        <taxon>Bacteria</taxon>
        <taxon>Pseudomonadati</taxon>
        <taxon>Pseudomonadota</taxon>
        <taxon>Betaproteobacteria</taxon>
        <taxon>Burkholderiales</taxon>
        <taxon>Burkholderiaceae</taxon>
        <taxon>Burkholderia</taxon>
        <taxon>Burkholderia cepacia complex</taxon>
    </lineage>
</organism>
<proteinExistence type="predicted"/>
<name>A0A6P2HFJ8_9BURK</name>
<accession>A0A6P2HFJ8</accession>
<protein>
    <submittedName>
        <fullName evidence="1">Uncharacterized protein</fullName>
    </submittedName>
</protein>
<gene>
    <name evidence="1" type="ORF">BLA13014_00435</name>
</gene>
<evidence type="ECO:0000313" key="2">
    <source>
        <dbReference type="Proteomes" id="UP000494261"/>
    </source>
</evidence>
<sequence>MRRMIFCHWKTAARLTKWYAAFCRKRRFGLPSIPMIIHLYSVLTTGDQLLWGGG</sequence>
<dbReference type="EMBL" id="CABVQC010000002">
    <property type="protein sequence ID" value="VWB15530.1"/>
    <property type="molecule type" value="Genomic_DNA"/>
</dbReference>
<dbReference type="AlphaFoldDB" id="A0A6P2HFJ8"/>
<dbReference type="Proteomes" id="UP000494261">
    <property type="component" value="Unassembled WGS sequence"/>
</dbReference>
<evidence type="ECO:0000313" key="1">
    <source>
        <dbReference type="EMBL" id="VWB15530.1"/>
    </source>
</evidence>